<name>A0A9X3XK36_9BACT</name>
<evidence type="ECO:0008006" key="3">
    <source>
        <dbReference type="Google" id="ProtNLM"/>
    </source>
</evidence>
<organism evidence="1 2">
    <name type="scientific">Polyangium jinanense</name>
    <dbReference type="NCBI Taxonomy" id="2829994"/>
    <lineage>
        <taxon>Bacteria</taxon>
        <taxon>Pseudomonadati</taxon>
        <taxon>Myxococcota</taxon>
        <taxon>Polyangia</taxon>
        <taxon>Polyangiales</taxon>
        <taxon>Polyangiaceae</taxon>
        <taxon>Polyangium</taxon>
    </lineage>
</organism>
<proteinExistence type="predicted"/>
<evidence type="ECO:0000313" key="2">
    <source>
        <dbReference type="Proteomes" id="UP001151081"/>
    </source>
</evidence>
<gene>
    <name evidence="1" type="ORF">KEG57_54190</name>
</gene>
<sequence length="399" mass="42417">MRIVWLAAADARGHLMRAHLVRGLLARHGVRVDVMTTSEEGRSFLQALGTPSELLSAHYSLAYDAHQNMARARTEACILRYLFTPSRGAADLGRLSEFARGAAYVVNDFHPLLLLTGSRPAGEGHALPCPVVHVYGENIWRAIEGHFEGRGPALAHKGFGALVRALRDRAHARIEHTLAAPLAGDGDPARRSHRLLPIVAAPRRSAADVRASLNLAPGARLAAVYLNPHFADPAVASAIEESLAAEGYVMHAVGEGYAARPAFRPYDPDFGSVAAAADLLVSAPGMGAVGMARLFGVPLLALLTDQPEQRQNTNVFASCPAGAFAGVELDAPGRLETRLRRSLRALGPSAGAALARPSASALVGRIHESWARILLDIAASTPARRMLSVSTQHPKEVHS</sequence>
<dbReference type="Proteomes" id="UP001151081">
    <property type="component" value="Unassembled WGS sequence"/>
</dbReference>
<reference evidence="1 2" key="1">
    <citation type="submission" date="2021-04" db="EMBL/GenBank/DDBJ databases">
        <title>Genome analysis of Polyangium sp.</title>
        <authorList>
            <person name="Li Y."/>
            <person name="Wang J."/>
        </authorList>
    </citation>
    <scope>NUCLEOTIDE SEQUENCE [LARGE SCALE GENOMIC DNA]</scope>
    <source>
        <strain evidence="1 2">SDU14</strain>
    </source>
</reference>
<keyword evidence="2" id="KW-1185">Reference proteome</keyword>
<dbReference type="EMBL" id="JAGTJJ010000119">
    <property type="protein sequence ID" value="MDC3989521.1"/>
    <property type="molecule type" value="Genomic_DNA"/>
</dbReference>
<accession>A0A9X3XK36</accession>
<dbReference type="AlphaFoldDB" id="A0A9X3XK36"/>
<comment type="caution">
    <text evidence="1">The sequence shown here is derived from an EMBL/GenBank/DDBJ whole genome shotgun (WGS) entry which is preliminary data.</text>
</comment>
<dbReference type="RefSeq" id="WP_272425364.1">
    <property type="nucleotide sequence ID" value="NZ_JAGTJJ010000119.1"/>
</dbReference>
<protein>
    <recommendedName>
        <fullName evidence="3">Glycosyltransferase</fullName>
    </recommendedName>
</protein>
<evidence type="ECO:0000313" key="1">
    <source>
        <dbReference type="EMBL" id="MDC3989521.1"/>
    </source>
</evidence>